<dbReference type="Proteomes" id="UP000198697">
    <property type="component" value="Unassembled WGS sequence"/>
</dbReference>
<accession>A0A1I0JEK4</accession>
<name>A0A1I0JEK4_9BACT</name>
<reference evidence="3" key="1">
    <citation type="submission" date="2016-10" db="EMBL/GenBank/DDBJ databases">
        <authorList>
            <person name="Varghese N."/>
            <person name="Submissions S."/>
        </authorList>
    </citation>
    <scope>NUCLEOTIDE SEQUENCE [LARGE SCALE GENOMIC DNA]</scope>
    <source>
        <strain evidence="3">DSM 15310</strain>
    </source>
</reference>
<dbReference type="AlphaFoldDB" id="A0A1I0JEK4"/>
<proteinExistence type="predicted"/>
<dbReference type="EMBL" id="FOHS01000008">
    <property type="protein sequence ID" value="SEU07680.1"/>
    <property type="molecule type" value="Genomic_DNA"/>
</dbReference>
<protein>
    <submittedName>
        <fullName evidence="2">Uncharacterized protein</fullName>
    </submittedName>
</protein>
<gene>
    <name evidence="2" type="ORF">SAMN04487998_3767</name>
</gene>
<evidence type="ECO:0000256" key="1">
    <source>
        <dbReference type="SAM" id="MobiDB-lite"/>
    </source>
</evidence>
<evidence type="ECO:0000313" key="3">
    <source>
        <dbReference type="Proteomes" id="UP000198697"/>
    </source>
</evidence>
<keyword evidence="3" id="KW-1185">Reference proteome</keyword>
<feature type="region of interest" description="Disordered" evidence="1">
    <location>
        <begin position="1"/>
        <end position="46"/>
    </location>
</feature>
<organism evidence="2 3">
    <name type="scientific">Hymenobacter actinosclerus</name>
    <dbReference type="NCBI Taxonomy" id="82805"/>
    <lineage>
        <taxon>Bacteria</taxon>
        <taxon>Pseudomonadati</taxon>
        <taxon>Bacteroidota</taxon>
        <taxon>Cytophagia</taxon>
        <taxon>Cytophagales</taxon>
        <taxon>Hymenobacteraceae</taxon>
        <taxon>Hymenobacter</taxon>
    </lineage>
</organism>
<sequence length="46" mass="5143">MRPKPQFQHMRPRSEKNGALGNACPGSTIYPTNSPLQPLNLRANRP</sequence>
<dbReference type="STRING" id="82805.SAMN04487998_3767"/>
<evidence type="ECO:0000313" key="2">
    <source>
        <dbReference type="EMBL" id="SEU07680.1"/>
    </source>
</evidence>